<protein>
    <submittedName>
        <fullName evidence="3">FG-GAP repeat protein</fullName>
    </submittedName>
</protein>
<dbReference type="SUPFAM" id="SSF69318">
    <property type="entry name" value="Integrin alpha N-terminal domain"/>
    <property type="match status" value="1"/>
</dbReference>
<keyword evidence="1 2" id="KW-0732">Signal</keyword>
<proteinExistence type="predicted"/>
<keyword evidence="4" id="KW-1185">Reference proteome</keyword>
<evidence type="ECO:0000313" key="3">
    <source>
        <dbReference type="EMBL" id="QDU69411.1"/>
    </source>
</evidence>
<dbReference type="PANTHER" id="PTHR46580">
    <property type="entry name" value="SENSOR KINASE-RELATED"/>
    <property type="match status" value="1"/>
</dbReference>
<feature type="signal peptide" evidence="2">
    <location>
        <begin position="1"/>
        <end position="20"/>
    </location>
</feature>
<dbReference type="InterPro" id="IPR013517">
    <property type="entry name" value="FG-GAP"/>
</dbReference>
<dbReference type="AlphaFoldDB" id="A0A518BR01"/>
<evidence type="ECO:0000313" key="4">
    <source>
        <dbReference type="Proteomes" id="UP000316921"/>
    </source>
</evidence>
<evidence type="ECO:0000256" key="2">
    <source>
        <dbReference type="SAM" id="SignalP"/>
    </source>
</evidence>
<dbReference type="EMBL" id="CP036287">
    <property type="protein sequence ID" value="QDU69411.1"/>
    <property type="molecule type" value="Genomic_DNA"/>
</dbReference>
<dbReference type="PANTHER" id="PTHR46580:SF4">
    <property type="entry name" value="ATP_GTP-BINDING PROTEIN"/>
    <property type="match status" value="1"/>
</dbReference>
<name>A0A518BR01_9BACT</name>
<dbReference type="Proteomes" id="UP000316921">
    <property type="component" value="Chromosome"/>
</dbReference>
<gene>
    <name evidence="3" type="ORF">Pla133_45310</name>
</gene>
<organism evidence="3 4">
    <name type="scientific">Engelhardtia mirabilis</name>
    <dbReference type="NCBI Taxonomy" id="2528011"/>
    <lineage>
        <taxon>Bacteria</taxon>
        <taxon>Pseudomonadati</taxon>
        <taxon>Planctomycetota</taxon>
        <taxon>Planctomycetia</taxon>
        <taxon>Planctomycetia incertae sedis</taxon>
        <taxon>Engelhardtia</taxon>
    </lineage>
</organism>
<feature type="chain" id="PRO_5021876153" evidence="2">
    <location>
        <begin position="21"/>
        <end position="593"/>
    </location>
</feature>
<dbReference type="Gene3D" id="2.130.10.130">
    <property type="entry name" value="Integrin alpha, N-terminal"/>
    <property type="match status" value="2"/>
</dbReference>
<evidence type="ECO:0000256" key="1">
    <source>
        <dbReference type="ARBA" id="ARBA00022729"/>
    </source>
</evidence>
<accession>A0A518BR01</accession>
<sequence precursor="true">MQILPTSGLILAAAALPASAQLNDTWLEYAPDPSLLSSPVISDATLETDLAWGDLDQNGLTDLVVARVQPIMASGKRTNLLLMNEGGVLTDRTTLYASASDVPGDAGFDTPTADRDVVVVDVNGDGWLDVVTSVGFGLVAEAKALSHPRVYINLGDDGSGNWLGLRYEEARIPVLINFVSGNPVAARFNAVAAGDVNGDGFADLSFGDHDASSSSPFGGEPANFDTDDRLFINDGNGFFTDATMTSLTPGMIASNFCNSTVIADFDGDGDGDIAKQTNGAPGGAAVTIRYNDDSAVGTFTSLQTAYVASAYNISAGDLNGDGRLDIVVSENGNDGVLYNSGNDGAGEVIWSPLQAFDFLVGGDDSFASNSLVADLDGDSRNDVLIADVDPQISGFNRRLHIYHNRGNTPSTAALLREERELSGAGGWIGAVGLTENDLKGTHDVAVFDIDGDGLDDLLVSRNAGTQAYRRIEHCQTNLGFGAPGVLLEVCGSKLGAGEPATVRLSGAPASSPAVMLVSLSAFPIFIDVIQDTVVAFPPVLQDVYVTDFTGALNLPLVGPNAAGTVVVQFLIANGMPTLFTTSNAVQVDFLGTN</sequence>
<dbReference type="Pfam" id="PF13517">
    <property type="entry name" value="FG-GAP_3"/>
    <property type="match status" value="2"/>
</dbReference>
<dbReference type="KEGG" id="pbap:Pla133_45310"/>
<dbReference type="RefSeq" id="WP_145069281.1">
    <property type="nucleotide sequence ID" value="NZ_CP036287.1"/>
</dbReference>
<dbReference type="Gene3D" id="2.40.128.340">
    <property type="match status" value="1"/>
</dbReference>
<dbReference type="InterPro" id="IPR028994">
    <property type="entry name" value="Integrin_alpha_N"/>
</dbReference>
<reference evidence="3 4" key="1">
    <citation type="submission" date="2019-02" db="EMBL/GenBank/DDBJ databases">
        <title>Deep-cultivation of Planctomycetes and their phenomic and genomic characterization uncovers novel biology.</title>
        <authorList>
            <person name="Wiegand S."/>
            <person name="Jogler M."/>
            <person name="Boedeker C."/>
            <person name="Pinto D."/>
            <person name="Vollmers J."/>
            <person name="Rivas-Marin E."/>
            <person name="Kohn T."/>
            <person name="Peeters S.H."/>
            <person name="Heuer A."/>
            <person name="Rast P."/>
            <person name="Oberbeckmann S."/>
            <person name="Bunk B."/>
            <person name="Jeske O."/>
            <person name="Meyerdierks A."/>
            <person name="Storesund J.E."/>
            <person name="Kallscheuer N."/>
            <person name="Luecker S."/>
            <person name="Lage O.M."/>
            <person name="Pohl T."/>
            <person name="Merkel B.J."/>
            <person name="Hornburger P."/>
            <person name="Mueller R.-W."/>
            <person name="Bruemmer F."/>
            <person name="Labrenz M."/>
            <person name="Spormann A.M."/>
            <person name="Op den Camp H."/>
            <person name="Overmann J."/>
            <person name="Amann R."/>
            <person name="Jetten M.S.M."/>
            <person name="Mascher T."/>
            <person name="Medema M.H."/>
            <person name="Devos D.P."/>
            <person name="Kaster A.-K."/>
            <person name="Ovreas L."/>
            <person name="Rohde M."/>
            <person name="Galperin M.Y."/>
            <person name="Jogler C."/>
        </authorList>
    </citation>
    <scope>NUCLEOTIDE SEQUENCE [LARGE SCALE GENOMIC DNA]</scope>
    <source>
        <strain evidence="3 4">Pla133</strain>
    </source>
</reference>